<dbReference type="GO" id="GO:0020037">
    <property type="term" value="F:heme binding"/>
    <property type="evidence" value="ECO:0007669"/>
    <property type="project" value="InterPro"/>
</dbReference>
<dbReference type="SUPFAM" id="SSF48264">
    <property type="entry name" value="Cytochrome P450"/>
    <property type="match status" value="1"/>
</dbReference>
<evidence type="ECO:0008006" key="11">
    <source>
        <dbReference type="Google" id="ProtNLM"/>
    </source>
</evidence>
<dbReference type="InterPro" id="IPR002403">
    <property type="entry name" value="Cyt_P450_E_grp-IV"/>
</dbReference>
<keyword evidence="6 7" id="KW-0503">Monooxygenase</keyword>
<evidence type="ECO:0000256" key="5">
    <source>
        <dbReference type="ARBA" id="ARBA00023004"/>
    </source>
</evidence>
<keyword evidence="8" id="KW-0812">Transmembrane</keyword>
<dbReference type="InterPro" id="IPR036396">
    <property type="entry name" value="Cyt_P450_sf"/>
</dbReference>
<keyword evidence="10" id="KW-1185">Reference proteome</keyword>
<dbReference type="RefSeq" id="XP_001749259.1">
    <property type="nucleotide sequence ID" value="XM_001749207.1"/>
</dbReference>
<dbReference type="GO" id="GO:0016705">
    <property type="term" value="F:oxidoreductase activity, acting on paired donors, with incorporation or reduction of molecular oxygen"/>
    <property type="evidence" value="ECO:0007669"/>
    <property type="project" value="InterPro"/>
</dbReference>
<proteinExistence type="inferred from homology"/>
<dbReference type="EMBL" id="CH991569">
    <property type="protein sequence ID" value="EDQ86065.1"/>
    <property type="molecule type" value="Genomic_DNA"/>
</dbReference>
<dbReference type="AlphaFoldDB" id="A9V944"/>
<evidence type="ECO:0000256" key="4">
    <source>
        <dbReference type="ARBA" id="ARBA00023002"/>
    </source>
</evidence>
<evidence type="ECO:0000256" key="2">
    <source>
        <dbReference type="ARBA" id="ARBA00022617"/>
    </source>
</evidence>
<dbReference type="PANTHER" id="PTHR24291:SF50">
    <property type="entry name" value="BIFUNCTIONAL ALBAFLAVENONE MONOOXYGENASE_TERPENE SYNTHASE"/>
    <property type="match status" value="1"/>
</dbReference>
<dbReference type="GO" id="GO:0005506">
    <property type="term" value="F:iron ion binding"/>
    <property type="evidence" value="ECO:0007669"/>
    <property type="project" value="InterPro"/>
</dbReference>
<gene>
    <name evidence="9" type="ORF">MONBRDRAFT_38613</name>
</gene>
<dbReference type="Proteomes" id="UP000001357">
    <property type="component" value="Unassembled WGS sequence"/>
</dbReference>
<evidence type="ECO:0000256" key="8">
    <source>
        <dbReference type="SAM" id="Phobius"/>
    </source>
</evidence>
<organism evidence="9 10">
    <name type="scientific">Monosiga brevicollis</name>
    <name type="common">Choanoflagellate</name>
    <dbReference type="NCBI Taxonomy" id="81824"/>
    <lineage>
        <taxon>Eukaryota</taxon>
        <taxon>Choanoflagellata</taxon>
        <taxon>Craspedida</taxon>
        <taxon>Salpingoecidae</taxon>
        <taxon>Monosiga</taxon>
    </lineage>
</organism>
<name>A9V944_MONBE</name>
<evidence type="ECO:0000313" key="10">
    <source>
        <dbReference type="Proteomes" id="UP000001357"/>
    </source>
</evidence>
<keyword evidence="3 7" id="KW-0479">Metal-binding</keyword>
<dbReference type="KEGG" id="mbr:MONBRDRAFT_38613"/>
<protein>
    <recommendedName>
        <fullName evidence="11">Cytochrome P450</fullName>
    </recommendedName>
</protein>
<dbReference type="Pfam" id="PF00067">
    <property type="entry name" value="p450"/>
    <property type="match status" value="1"/>
</dbReference>
<dbReference type="InParanoid" id="A9V944"/>
<dbReference type="CDD" id="cd00302">
    <property type="entry name" value="cytochrome_P450"/>
    <property type="match status" value="1"/>
</dbReference>
<keyword evidence="2 7" id="KW-0349">Heme</keyword>
<dbReference type="InterPro" id="IPR001128">
    <property type="entry name" value="Cyt_P450"/>
</dbReference>
<keyword evidence="4 7" id="KW-0560">Oxidoreductase</keyword>
<keyword evidence="5 7" id="KW-0408">Iron</keyword>
<accession>A9V944</accession>
<dbReference type="GO" id="GO:0004497">
    <property type="term" value="F:monooxygenase activity"/>
    <property type="evidence" value="ECO:0007669"/>
    <property type="project" value="UniProtKB-KW"/>
</dbReference>
<dbReference type="PANTHER" id="PTHR24291">
    <property type="entry name" value="CYTOCHROME P450 FAMILY 4"/>
    <property type="match status" value="1"/>
</dbReference>
<feature type="transmembrane region" description="Helical" evidence="8">
    <location>
        <begin position="6"/>
        <end position="25"/>
    </location>
</feature>
<sequence>MWMAVALVVVAGVVLVPLLLLYPFLPDLRQWHRVRQVYNARFGAFVLWFAYEPNVVLTRPEDIKQLLTDNDLNYTRDNSSFALFNRFIGQSIINANGEEWRRQHRILYKAFSPDKLVGFRSTFANRGERLAHSLLELSQAEGSVKLGHWLGKMTLSVIIETAFGNTLRPDEQDLMAQEFIYMTNEFTNFAHQIPVLRHVLTDTQRLETGFERLYGLVDQAVARRRSGEQDDGQIKLIDLILEANGEEDDRSRLDDAAMRDNLLLLLAAGTETTATTLGWLLYELAVNPKVFRPARFAPGGEVEQNPFQYFPFGKGRRYCLGKYFAIAELQVVVSHLLRRLDMEYLGDRATMRVVYKPPVLHASDDLPMRFFARRTSRRGSKLVEAV</sequence>
<dbReference type="InterPro" id="IPR017972">
    <property type="entry name" value="Cyt_P450_CS"/>
</dbReference>
<evidence type="ECO:0000256" key="3">
    <source>
        <dbReference type="ARBA" id="ARBA00022723"/>
    </source>
</evidence>
<comment type="similarity">
    <text evidence="1 7">Belongs to the cytochrome P450 family.</text>
</comment>
<dbReference type="InterPro" id="IPR050196">
    <property type="entry name" value="Cytochrome_P450_Monoox"/>
</dbReference>
<reference evidence="9 10" key="1">
    <citation type="journal article" date="2008" name="Nature">
        <title>The genome of the choanoflagellate Monosiga brevicollis and the origin of metazoans.</title>
        <authorList>
            <consortium name="JGI Sequencing"/>
            <person name="King N."/>
            <person name="Westbrook M.J."/>
            <person name="Young S.L."/>
            <person name="Kuo A."/>
            <person name="Abedin M."/>
            <person name="Chapman J."/>
            <person name="Fairclough S."/>
            <person name="Hellsten U."/>
            <person name="Isogai Y."/>
            <person name="Letunic I."/>
            <person name="Marr M."/>
            <person name="Pincus D."/>
            <person name="Putnam N."/>
            <person name="Rokas A."/>
            <person name="Wright K.J."/>
            <person name="Zuzow R."/>
            <person name="Dirks W."/>
            <person name="Good M."/>
            <person name="Goodstein D."/>
            <person name="Lemons D."/>
            <person name="Li W."/>
            <person name="Lyons J.B."/>
            <person name="Morris A."/>
            <person name="Nichols S."/>
            <person name="Richter D.J."/>
            <person name="Salamov A."/>
            <person name="Bork P."/>
            <person name="Lim W.A."/>
            <person name="Manning G."/>
            <person name="Miller W.T."/>
            <person name="McGinnis W."/>
            <person name="Shapiro H."/>
            <person name="Tjian R."/>
            <person name="Grigoriev I.V."/>
            <person name="Rokhsar D."/>
        </authorList>
    </citation>
    <scope>NUCLEOTIDE SEQUENCE [LARGE SCALE GENOMIC DNA]</scope>
    <source>
        <strain evidence="10">MX1 / ATCC 50154</strain>
    </source>
</reference>
<dbReference type="STRING" id="81824.A9V944"/>
<evidence type="ECO:0000256" key="6">
    <source>
        <dbReference type="ARBA" id="ARBA00023033"/>
    </source>
</evidence>
<keyword evidence="8" id="KW-1133">Transmembrane helix</keyword>
<dbReference type="eggNOG" id="KOG0157">
    <property type="taxonomic scope" value="Eukaryota"/>
</dbReference>
<dbReference type="Gene3D" id="1.10.630.10">
    <property type="entry name" value="Cytochrome P450"/>
    <property type="match status" value="2"/>
</dbReference>
<dbReference type="PRINTS" id="PR00465">
    <property type="entry name" value="EP450IV"/>
</dbReference>
<dbReference type="PROSITE" id="PS00086">
    <property type="entry name" value="CYTOCHROME_P450"/>
    <property type="match status" value="1"/>
</dbReference>
<evidence type="ECO:0000256" key="7">
    <source>
        <dbReference type="RuleBase" id="RU000461"/>
    </source>
</evidence>
<evidence type="ECO:0000256" key="1">
    <source>
        <dbReference type="ARBA" id="ARBA00010617"/>
    </source>
</evidence>
<keyword evidence="8" id="KW-0472">Membrane</keyword>
<dbReference type="OMA" id="WRPHAIT"/>
<evidence type="ECO:0000313" key="9">
    <source>
        <dbReference type="EMBL" id="EDQ86065.1"/>
    </source>
</evidence>
<dbReference type="GeneID" id="5894515"/>